<feature type="signal peptide" evidence="4">
    <location>
        <begin position="1"/>
        <end position="22"/>
    </location>
</feature>
<dbReference type="Ensembl" id="ENSAMXT00000040923.1">
    <property type="protein sequence ID" value="ENSAMXP00000038017.1"/>
    <property type="gene ID" value="ENSAMXG00000033484.1"/>
</dbReference>
<dbReference type="PANTHER" id="PTHR23266">
    <property type="entry name" value="IMMUNOGLOBULIN HEAVY CHAIN"/>
    <property type="match status" value="1"/>
</dbReference>
<accession>A0A3B1J6W1</accession>
<name>A0A3B1J6W1_ASTMX</name>
<dbReference type="STRING" id="7994.ENSAMXP00000038017"/>
<dbReference type="GeneTree" id="ENSGT01150000287008"/>
<dbReference type="SMART" id="SM00409">
    <property type="entry name" value="IG"/>
    <property type="match status" value="1"/>
</dbReference>
<keyword evidence="7" id="KW-1185">Reference proteome</keyword>
<dbReference type="Proteomes" id="UP000018467">
    <property type="component" value="Unassembled WGS sequence"/>
</dbReference>
<reference evidence="6" key="4">
    <citation type="submission" date="2025-09" db="UniProtKB">
        <authorList>
            <consortium name="Ensembl"/>
        </authorList>
    </citation>
    <scope>IDENTIFICATION</scope>
</reference>
<dbReference type="InterPro" id="IPR050199">
    <property type="entry name" value="IgHV"/>
</dbReference>
<dbReference type="SUPFAM" id="SSF48726">
    <property type="entry name" value="Immunoglobulin"/>
    <property type="match status" value="2"/>
</dbReference>
<dbReference type="GO" id="GO:0002250">
    <property type="term" value="P:adaptive immune response"/>
    <property type="evidence" value="ECO:0007669"/>
    <property type="project" value="UniProtKB-KW"/>
</dbReference>
<dbReference type="SMART" id="SM00406">
    <property type="entry name" value="IGv"/>
    <property type="match status" value="1"/>
</dbReference>
<dbReference type="InParanoid" id="A0A3B1J6W1"/>
<dbReference type="Pfam" id="PF07686">
    <property type="entry name" value="V-set"/>
    <property type="match status" value="1"/>
</dbReference>
<keyword evidence="4" id="KW-0732">Signal</keyword>
<dbReference type="Gene3D" id="2.60.40.10">
    <property type="entry name" value="Immunoglobulins"/>
    <property type="match status" value="2"/>
</dbReference>
<evidence type="ECO:0000259" key="5">
    <source>
        <dbReference type="PROSITE" id="PS50835"/>
    </source>
</evidence>
<evidence type="ECO:0000256" key="2">
    <source>
        <dbReference type="ARBA" id="ARBA00023130"/>
    </source>
</evidence>
<organism evidence="6 7">
    <name type="scientific">Astyanax mexicanus</name>
    <name type="common">Blind cave fish</name>
    <name type="synonym">Astyanax fasciatus mexicanus</name>
    <dbReference type="NCBI Taxonomy" id="7994"/>
    <lineage>
        <taxon>Eukaryota</taxon>
        <taxon>Metazoa</taxon>
        <taxon>Chordata</taxon>
        <taxon>Craniata</taxon>
        <taxon>Vertebrata</taxon>
        <taxon>Euteleostomi</taxon>
        <taxon>Actinopterygii</taxon>
        <taxon>Neopterygii</taxon>
        <taxon>Teleostei</taxon>
        <taxon>Ostariophysi</taxon>
        <taxon>Characiformes</taxon>
        <taxon>Characoidei</taxon>
        <taxon>Acestrorhamphidae</taxon>
        <taxon>Acestrorhamphinae</taxon>
        <taxon>Astyanax</taxon>
    </lineage>
</organism>
<reference evidence="7" key="2">
    <citation type="journal article" date="2014" name="Nat. Commun.">
        <title>The cavefish genome reveals candidate genes for eye loss.</title>
        <authorList>
            <person name="McGaugh S.E."/>
            <person name="Gross J.B."/>
            <person name="Aken B."/>
            <person name="Blin M."/>
            <person name="Borowsky R."/>
            <person name="Chalopin D."/>
            <person name="Hinaux H."/>
            <person name="Jeffery W.R."/>
            <person name="Keene A."/>
            <person name="Ma L."/>
            <person name="Minx P."/>
            <person name="Murphy D."/>
            <person name="O'Quin K.E."/>
            <person name="Retaux S."/>
            <person name="Rohner N."/>
            <person name="Searle S.M."/>
            <person name="Stahl B.A."/>
            <person name="Tabin C."/>
            <person name="Volff J.N."/>
            <person name="Yoshizawa M."/>
            <person name="Warren W.C."/>
        </authorList>
    </citation>
    <scope>NUCLEOTIDE SEQUENCE [LARGE SCALE GENOMIC DNA]</scope>
    <source>
        <strain evidence="7">female</strain>
    </source>
</reference>
<evidence type="ECO:0000256" key="1">
    <source>
        <dbReference type="ARBA" id="ARBA00022859"/>
    </source>
</evidence>
<evidence type="ECO:0000313" key="6">
    <source>
        <dbReference type="Ensembl" id="ENSAMXP00000038017.1"/>
    </source>
</evidence>
<proteinExistence type="predicted"/>
<dbReference type="InterPro" id="IPR003597">
    <property type="entry name" value="Ig_C1-set"/>
</dbReference>
<dbReference type="InterPro" id="IPR036179">
    <property type="entry name" value="Ig-like_dom_sf"/>
</dbReference>
<evidence type="ECO:0000313" key="7">
    <source>
        <dbReference type="Proteomes" id="UP000018467"/>
    </source>
</evidence>
<dbReference type="GO" id="GO:0019814">
    <property type="term" value="C:immunoglobulin complex"/>
    <property type="evidence" value="ECO:0007669"/>
    <property type="project" value="UniProtKB-KW"/>
</dbReference>
<evidence type="ECO:0000256" key="4">
    <source>
        <dbReference type="SAM" id="SignalP"/>
    </source>
</evidence>
<dbReference type="PROSITE" id="PS50835">
    <property type="entry name" value="IG_LIKE"/>
    <property type="match status" value="2"/>
</dbReference>
<reference evidence="6" key="3">
    <citation type="submission" date="2025-08" db="UniProtKB">
        <authorList>
            <consortium name="Ensembl"/>
        </authorList>
    </citation>
    <scope>IDENTIFICATION</scope>
</reference>
<dbReference type="InterPro" id="IPR013106">
    <property type="entry name" value="Ig_V-set"/>
</dbReference>
<keyword evidence="2" id="KW-1064">Adaptive immunity</keyword>
<dbReference type="InterPro" id="IPR013783">
    <property type="entry name" value="Ig-like_fold"/>
</dbReference>
<reference evidence="7" key="1">
    <citation type="submission" date="2013-03" db="EMBL/GenBank/DDBJ databases">
        <authorList>
            <person name="Jeffery W."/>
            <person name="Warren W."/>
            <person name="Wilson R.K."/>
        </authorList>
    </citation>
    <scope>NUCLEOTIDE SEQUENCE</scope>
    <source>
        <strain evidence="7">female</strain>
    </source>
</reference>
<dbReference type="GO" id="GO:0005576">
    <property type="term" value="C:extracellular region"/>
    <property type="evidence" value="ECO:0007669"/>
    <property type="project" value="UniProtKB-ARBA"/>
</dbReference>
<dbReference type="Bgee" id="ENSAMXG00000033484">
    <property type="expression patterns" value="Expressed in mesonephros and 12 other cell types or tissues"/>
</dbReference>
<dbReference type="InterPro" id="IPR003599">
    <property type="entry name" value="Ig_sub"/>
</dbReference>
<dbReference type="Pfam" id="PF07654">
    <property type="entry name" value="C1-set"/>
    <property type="match status" value="1"/>
</dbReference>
<keyword evidence="3" id="KW-1280">Immunoglobulin</keyword>
<evidence type="ECO:0000256" key="3">
    <source>
        <dbReference type="ARBA" id="ARBA00043265"/>
    </source>
</evidence>
<dbReference type="InterPro" id="IPR007110">
    <property type="entry name" value="Ig-like_dom"/>
</dbReference>
<sequence>MFPTRLLLLLLAASGSTVVAPGQSTTLTCRVSGYSVTDSSYCTDWIRQPAGKALEWIGDICGDGRIFKSDKLKNRIEISRDSSSSTVSLRAQNLQTEDTAVYYCAREYHSETHQQEPWVSKLFLAVPVEEPNITLLAREDDDTVKLLCLLEDFYPKTYTNIMWLKDKAPFSGSPVTRTIISSKRRYYQISEIHFDAQQLNKSTETCRSLSRYHSASRIYPHG</sequence>
<feature type="domain" description="Ig-like" evidence="5">
    <location>
        <begin position="131"/>
        <end position="216"/>
    </location>
</feature>
<keyword evidence="1" id="KW-0391">Immunity</keyword>
<feature type="chain" id="PRO_5017437860" description="Ig-like domain-containing protein" evidence="4">
    <location>
        <begin position="23"/>
        <end position="222"/>
    </location>
</feature>
<dbReference type="AlphaFoldDB" id="A0A3B1J6W1"/>
<protein>
    <recommendedName>
        <fullName evidence="5">Ig-like domain-containing protein</fullName>
    </recommendedName>
</protein>
<feature type="domain" description="Ig-like" evidence="5">
    <location>
        <begin position="3"/>
        <end position="120"/>
    </location>
</feature>